<dbReference type="Proteomes" id="UP000823912">
    <property type="component" value="Unassembled WGS sequence"/>
</dbReference>
<proteinExistence type="predicted"/>
<evidence type="ECO:0000313" key="2">
    <source>
        <dbReference type="EMBL" id="HIR69841.1"/>
    </source>
</evidence>
<comment type="caution">
    <text evidence="2">The sequence shown here is derived from an EMBL/GenBank/DDBJ whole genome shotgun (WGS) entry which is preliminary data.</text>
</comment>
<reference evidence="2" key="2">
    <citation type="journal article" date="2021" name="PeerJ">
        <title>Extensive microbial diversity within the chicken gut microbiome revealed by metagenomics and culture.</title>
        <authorList>
            <person name="Gilroy R."/>
            <person name="Ravi A."/>
            <person name="Getino M."/>
            <person name="Pursley I."/>
            <person name="Horton D.L."/>
            <person name="Alikhan N.F."/>
            <person name="Baker D."/>
            <person name="Gharbi K."/>
            <person name="Hall N."/>
            <person name="Watson M."/>
            <person name="Adriaenssens E.M."/>
            <person name="Foster-Nyarko E."/>
            <person name="Jarju S."/>
            <person name="Secka A."/>
            <person name="Antonio M."/>
            <person name="Oren A."/>
            <person name="Chaudhuri R.R."/>
            <person name="La Ragione R."/>
            <person name="Hildebrand F."/>
            <person name="Pallen M.J."/>
        </authorList>
    </citation>
    <scope>NUCLEOTIDE SEQUENCE</scope>
    <source>
        <strain evidence="2">ChiSjej5B23-6657</strain>
    </source>
</reference>
<organism evidence="2 3">
    <name type="scientific">Candidatus Pullilachnospira gallistercoris</name>
    <dbReference type="NCBI Taxonomy" id="2840911"/>
    <lineage>
        <taxon>Bacteria</taxon>
        <taxon>Bacillati</taxon>
        <taxon>Bacillota</taxon>
        <taxon>Clostridia</taxon>
        <taxon>Lachnospirales</taxon>
        <taxon>Lachnospiraceae</taxon>
        <taxon>Lachnospiraceae incertae sedis</taxon>
        <taxon>Candidatus Pullilachnospira</taxon>
    </lineage>
</organism>
<dbReference type="Pfam" id="PF04754">
    <property type="entry name" value="Transposase_31"/>
    <property type="match status" value="1"/>
</dbReference>
<feature type="domain" description="Transposase (putative) YhgA-like" evidence="1">
    <location>
        <begin position="28"/>
        <end position="115"/>
    </location>
</feature>
<reference evidence="2" key="1">
    <citation type="submission" date="2020-10" db="EMBL/GenBank/DDBJ databases">
        <authorList>
            <person name="Gilroy R."/>
        </authorList>
    </citation>
    <scope>NUCLEOTIDE SEQUENCE</scope>
    <source>
        <strain evidence="2">ChiSjej5B23-6657</strain>
    </source>
</reference>
<dbReference type="InterPro" id="IPR006842">
    <property type="entry name" value="Transposase_31"/>
</dbReference>
<sequence length="219" mass="25409">MYRDGSGGVQGACIGRKGYYVVIALLGLENQTKPDENMPLRVISYEGASYKSQLLDGEKNFYPVITLVLHFGKQHWEKARSLYEKLEVPEELRPYVNDFSINVFEISYLSEEQLTMFRSDFGVVAEYFVRSRTDPGYKPERKVIQHVDAFLKLMKAVTGDHRYEEVRKSVRKGVSITMCEVLDYREKRGEKRGIQRGIEQDRRALNRLNDLLLEEGSRI</sequence>
<dbReference type="AlphaFoldDB" id="A0A9D1J9Q7"/>
<accession>A0A9D1J9Q7</accession>
<evidence type="ECO:0000313" key="3">
    <source>
        <dbReference type="Proteomes" id="UP000823912"/>
    </source>
</evidence>
<dbReference type="EMBL" id="DVHM01000016">
    <property type="protein sequence ID" value="HIR69841.1"/>
    <property type="molecule type" value="Genomic_DNA"/>
</dbReference>
<name>A0A9D1J9Q7_9FIRM</name>
<gene>
    <name evidence="2" type="ORF">IAA55_01010</name>
</gene>
<protein>
    <submittedName>
        <fullName evidence="2">Rpn family recombination-promoting nuclease/putative transposase</fullName>
    </submittedName>
</protein>
<evidence type="ECO:0000259" key="1">
    <source>
        <dbReference type="Pfam" id="PF04754"/>
    </source>
</evidence>